<dbReference type="Proteomes" id="UP000469430">
    <property type="component" value="Unassembled WGS sequence"/>
</dbReference>
<protein>
    <recommendedName>
        <fullName evidence="4">DUF2946 domain-containing protein</fullName>
    </recommendedName>
</protein>
<dbReference type="AlphaFoldDB" id="A0A6I4TXI2"/>
<comment type="caution">
    <text evidence="2">The sequence shown here is derived from an EMBL/GenBank/DDBJ whole genome shotgun (WGS) entry which is preliminary data.</text>
</comment>
<sequence length="142" mass="14259">MFTGVRESRQLRMVFAVLLLLAFAARLIPAGYMPVVTPQGSLIVSLCTPGGVQQMQIALAGGEDDAAAPGSDGGDHDGQADGAAPCGFGVLAAPLMLAVPPLALAPVALPLREIALPPPVVAAAPYPFPHASPPSRGPPAHG</sequence>
<accession>A0A6I4TXI2</accession>
<evidence type="ECO:0000313" key="3">
    <source>
        <dbReference type="Proteomes" id="UP000469430"/>
    </source>
</evidence>
<organism evidence="2 3">
    <name type="scientific">Croceibacterium xixiisoli</name>
    <dbReference type="NCBI Taxonomy" id="1476466"/>
    <lineage>
        <taxon>Bacteria</taxon>
        <taxon>Pseudomonadati</taxon>
        <taxon>Pseudomonadota</taxon>
        <taxon>Alphaproteobacteria</taxon>
        <taxon>Sphingomonadales</taxon>
        <taxon>Erythrobacteraceae</taxon>
        <taxon>Croceibacterium</taxon>
    </lineage>
</organism>
<evidence type="ECO:0008006" key="4">
    <source>
        <dbReference type="Google" id="ProtNLM"/>
    </source>
</evidence>
<keyword evidence="3" id="KW-1185">Reference proteome</keyword>
<dbReference type="InterPro" id="IPR021333">
    <property type="entry name" value="DUF2946"/>
</dbReference>
<reference evidence="2 3" key="1">
    <citation type="submission" date="2019-12" db="EMBL/GenBank/DDBJ databases">
        <title>Genomic-based taxomic classification of the family Erythrobacteraceae.</title>
        <authorList>
            <person name="Xu L."/>
        </authorList>
    </citation>
    <scope>NUCLEOTIDE SEQUENCE [LARGE SCALE GENOMIC DNA]</scope>
    <source>
        <strain evidence="2 3">S36</strain>
    </source>
</reference>
<dbReference type="RefSeq" id="WP_161392454.1">
    <property type="nucleotide sequence ID" value="NZ_JBHSCP010000003.1"/>
</dbReference>
<name>A0A6I4TXI2_9SPHN</name>
<dbReference type="EMBL" id="WTYJ01000004">
    <property type="protein sequence ID" value="MXP00737.1"/>
    <property type="molecule type" value="Genomic_DNA"/>
</dbReference>
<evidence type="ECO:0000313" key="2">
    <source>
        <dbReference type="EMBL" id="MXP00737.1"/>
    </source>
</evidence>
<feature type="region of interest" description="Disordered" evidence="1">
    <location>
        <begin position="60"/>
        <end position="81"/>
    </location>
</feature>
<gene>
    <name evidence="2" type="ORF">GRI97_17235</name>
</gene>
<evidence type="ECO:0000256" key="1">
    <source>
        <dbReference type="SAM" id="MobiDB-lite"/>
    </source>
</evidence>
<dbReference type="Pfam" id="PF11162">
    <property type="entry name" value="DUF2946"/>
    <property type="match status" value="1"/>
</dbReference>
<proteinExistence type="predicted"/>